<proteinExistence type="predicted"/>
<accession>A0A9W8EES0</accession>
<evidence type="ECO:0000256" key="3">
    <source>
        <dbReference type="ARBA" id="ARBA00022884"/>
    </source>
</evidence>
<comment type="caution">
    <text evidence="5">The sequence shown here is derived from an EMBL/GenBank/DDBJ whole genome shotgun (WGS) entry which is preliminary data.</text>
</comment>
<organism evidence="5 6">
    <name type="scientific">Dimargaris verticillata</name>
    <dbReference type="NCBI Taxonomy" id="2761393"/>
    <lineage>
        <taxon>Eukaryota</taxon>
        <taxon>Fungi</taxon>
        <taxon>Fungi incertae sedis</taxon>
        <taxon>Zoopagomycota</taxon>
        <taxon>Kickxellomycotina</taxon>
        <taxon>Dimargaritomycetes</taxon>
        <taxon>Dimargaritales</taxon>
        <taxon>Dimargaritaceae</taxon>
        <taxon>Dimargaris</taxon>
    </lineage>
</organism>
<dbReference type="PANTHER" id="PTHR17224">
    <property type="entry name" value="PEPTIDYL-TRNA HYDROLASE"/>
    <property type="match status" value="1"/>
</dbReference>
<dbReference type="GO" id="GO:0000049">
    <property type="term" value="F:tRNA binding"/>
    <property type="evidence" value="ECO:0007669"/>
    <property type="project" value="UniProtKB-KW"/>
</dbReference>
<dbReference type="Proteomes" id="UP001151582">
    <property type="component" value="Unassembled WGS sequence"/>
</dbReference>
<dbReference type="PANTHER" id="PTHR17224:SF1">
    <property type="entry name" value="PEPTIDYL-TRNA HYDROLASE"/>
    <property type="match status" value="1"/>
</dbReference>
<evidence type="ECO:0000313" key="5">
    <source>
        <dbReference type="EMBL" id="KAJ1982555.1"/>
    </source>
</evidence>
<feature type="compositionally biased region" description="Low complexity" evidence="4">
    <location>
        <begin position="85"/>
        <end position="94"/>
    </location>
</feature>
<name>A0A9W8EES0_9FUNG</name>
<keyword evidence="6" id="KW-1185">Reference proteome</keyword>
<dbReference type="OrthoDB" id="1711136at2759"/>
<dbReference type="InterPro" id="IPR001328">
    <property type="entry name" value="Pept_tRNA_hydro"/>
</dbReference>
<keyword evidence="1" id="KW-0820">tRNA-binding</keyword>
<sequence>MATGSIRKALIVGLGNHPLPDTRHNVGMMVLDHIARWKGLTWTPQKKCKGWVATVHESVMPLQPKKTRKRQQPMQSSTTLLLEKPNSPSFTSSSAPAPISIASALCSSHPFHPAPAHTSAIASNPMPEPLPEPVRWEITLLKPKVWMNESGQSVAKAVKELNIPLANIIIVHDDMQRDIGKLSLKQGGSAK</sequence>
<dbReference type="Gene3D" id="3.40.50.1470">
    <property type="entry name" value="Peptidyl-tRNA hydrolase"/>
    <property type="match status" value="1"/>
</dbReference>
<dbReference type="EMBL" id="JANBQB010000086">
    <property type="protein sequence ID" value="KAJ1982555.1"/>
    <property type="molecule type" value="Genomic_DNA"/>
</dbReference>
<reference evidence="5" key="1">
    <citation type="submission" date="2022-07" db="EMBL/GenBank/DDBJ databases">
        <title>Phylogenomic reconstructions and comparative analyses of Kickxellomycotina fungi.</title>
        <authorList>
            <person name="Reynolds N.K."/>
            <person name="Stajich J.E."/>
            <person name="Barry K."/>
            <person name="Grigoriev I.V."/>
            <person name="Crous P."/>
            <person name="Smith M.E."/>
        </authorList>
    </citation>
    <scope>NUCLEOTIDE SEQUENCE</scope>
    <source>
        <strain evidence="5">RSA 567</strain>
    </source>
</reference>
<keyword evidence="3" id="KW-0694">RNA-binding</keyword>
<dbReference type="GO" id="GO:0004045">
    <property type="term" value="F:peptidyl-tRNA hydrolase activity"/>
    <property type="evidence" value="ECO:0007669"/>
    <property type="project" value="InterPro"/>
</dbReference>
<evidence type="ECO:0000256" key="4">
    <source>
        <dbReference type="SAM" id="MobiDB-lite"/>
    </source>
</evidence>
<evidence type="ECO:0008006" key="7">
    <source>
        <dbReference type="Google" id="ProtNLM"/>
    </source>
</evidence>
<evidence type="ECO:0000256" key="2">
    <source>
        <dbReference type="ARBA" id="ARBA00022801"/>
    </source>
</evidence>
<protein>
    <recommendedName>
        <fullName evidence="7">Peptidyl-tRNA hydrolase</fullName>
    </recommendedName>
</protein>
<evidence type="ECO:0000256" key="1">
    <source>
        <dbReference type="ARBA" id="ARBA00022555"/>
    </source>
</evidence>
<dbReference type="Pfam" id="PF01195">
    <property type="entry name" value="Pept_tRNA_hydro"/>
    <property type="match status" value="2"/>
</dbReference>
<evidence type="ECO:0000313" key="6">
    <source>
        <dbReference type="Proteomes" id="UP001151582"/>
    </source>
</evidence>
<keyword evidence="2" id="KW-0378">Hydrolase</keyword>
<dbReference type="InterPro" id="IPR036416">
    <property type="entry name" value="Pept_tRNA_hydro_sf"/>
</dbReference>
<dbReference type="AlphaFoldDB" id="A0A9W8EES0"/>
<dbReference type="SUPFAM" id="SSF53178">
    <property type="entry name" value="Peptidyl-tRNA hydrolase-like"/>
    <property type="match status" value="2"/>
</dbReference>
<gene>
    <name evidence="5" type="ORF">H4R34_001663</name>
</gene>
<feature type="region of interest" description="Disordered" evidence="4">
    <location>
        <begin position="62"/>
        <end position="94"/>
    </location>
</feature>